<dbReference type="EMBL" id="BSDI01000004">
    <property type="protein sequence ID" value="GLH95924.1"/>
    <property type="molecule type" value="Genomic_DNA"/>
</dbReference>
<organism evidence="5 6">
    <name type="scientific">Phytohabitans aurantiacus</name>
    <dbReference type="NCBI Taxonomy" id="3016789"/>
    <lineage>
        <taxon>Bacteria</taxon>
        <taxon>Bacillati</taxon>
        <taxon>Actinomycetota</taxon>
        <taxon>Actinomycetes</taxon>
        <taxon>Micromonosporales</taxon>
        <taxon>Micromonosporaceae</taxon>
    </lineage>
</organism>
<accession>A0ABQ5QQC1</accession>
<dbReference type="PANTHER" id="PTHR43132:SF8">
    <property type="entry name" value="HTH-TYPE TRANSCRIPTIONAL REGULATOR KMTR"/>
    <property type="match status" value="1"/>
</dbReference>
<evidence type="ECO:0000313" key="6">
    <source>
        <dbReference type="Proteomes" id="UP001144280"/>
    </source>
</evidence>
<keyword evidence="3" id="KW-0804">Transcription</keyword>
<dbReference type="InterPro" id="IPR051011">
    <property type="entry name" value="Metal_resp_trans_reg"/>
</dbReference>
<comment type="caution">
    <text evidence="5">The sequence shown here is derived from an EMBL/GenBank/DDBJ whole genome shotgun (WGS) entry which is preliminary data.</text>
</comment>
<dbReference type="SMART" id="SM00418">
    <property type="entry name" value="HTH_ARSR"/>
    <property type="match status" value="1"/>
</dbReference>
<dbReference type="InterPro" id="IPR036388">
    <property type="entry name" value="WH-like_DNA-bd_sf"/>
</dbReference>
<evidence type="ECO:0000256" key="3">
    <source>
        <dbReference type="ARBA" id="ARBA00023163"/>
    </source>
</evidence>
<protein>
    <submittedName>
        <fullName evidence="5">Transcriptional regulator</fullName>
    </submittedName>
</protein>
<evidence type="ECO:0000259" key="4">
    <source>
        <dbReference type="SMART" id="SM00418"/>
    </source>
</evidence>
<dbReference type="Proteomes" id="UP001144280">
    <property type="component" value="Unassembled WGS sequence"/>
</dbReference>
<dbReference type="InterPro" id="IPR036390">
    <property type="entry name" value="WH_DNA-bd_sf"/>
</dbReference>
<gene>
    <name evidence="5" type="ORF">Pa4123_11960</name>
</gene>
<dbReference type="PANTHER" id="PTHR43132">
    <property type="entry name" value="ARSENICAL RESISTANCE OPERON REPRESSOR ARSR-RELATED"/>
    <property type="match status" value="1"/>
</dbReference>
<dbReference type="SUPFAM" id="SSF46785">
    <property type="entry name" value="Winged helix' DNA-binding domain"/>
    <property type="match status" value="1"/>
</dbReference>
<name>A0ABQ5QQC1_9ACTN</name>
<sequence length="327" mass="35157">MQVIYCGYSNGLLRIVFSRDDVARTRVAPGADPLWELVLSLHLLRRPSLDPVLAGWRGGVREGLRGVAEIRSFAAVNPSHGYFPDFLTPHDGIEGLDAGLDAVRSTPKRRLRRELSLMTSPPPGLPRGEIPALVQLTGVMKRYQDVAITPYLPQIRAAVEADRAHRARTMLDSGAEGLLAGLHPGIQWSDGVLEVSNYPSERELRLDGRGILLVPSFFCCGAAITLVDPTLPPVLVYPVDRLGGLAGRASGEAALAALVGRTRAQVLDVVGDGALTTEVARRLGISPAAASQHTTVLRNAGLILSRRDRNTVRHTLTPLGRALLTPP</sequence>
<proteinExistence type="predicted"/>
<keyword evidence="1" id="KW-0805">Transcription regulation</keyword>
<keyword evidence="6" id="KW-1185">Reference proteome</keyword>
<reference evidence="5" key="1">
    <citation type="submission" date="2022-12" db="EMBL/GenBank/DDBJ databases">
        <title>New Phytohabitans aurantiacus sp. RD004123 nov., an actinomycete isolated from soil.</title>
        <authorList>
            <person name="Triningsih D.W."/>
            <person name="Harunari E."/>
            <person name="Igarashi Y."/>
        </authorList>
    </citation>
    <scope>NUCLEOTIDE SEQUENCE</scope>
    <source>
        <strain evidence="5">RD004123</strain>
    </source>
</reference>
<keyword evidence="2" id="KW-0238">DNA-binding</keyword>
<feature type="domain" description="HTH arsR-type" evidence="4">
    <location>
        <begin position="253"/>
        <end position="325"/>
    </location>
</feature>
<dbReference type="InterPro" id="IPR011991">
    <property type="entry name" value="ArsR-like_HTH"/>
</dbReference>
<dbReference type="CDD" id="cd00090">
    <property type="entry name" value="HTH_ARSR"/>
    <property type="match status" value="1"/>
</dbReference>
<dbReference type="InterPro" id="IPR001845">
    <property type="entry name" value="HTH_ArsR_DNA-bd_dom"/>
</dbReference>
<dbReference type="Gene3D" id="1.10.10.10">
    <property type="entry name" value="Winged helix-like DNA-binding domain superfamily/Winged helix DNA-binding domain"/>
    <property type="match status" value="1"/>
</dbReference>
<evidence type="ECO:0000256" key="2">
    <source>
        <dbReference type="ARBA" id="ARBA00023125"/>
    </source>
</evidence>
<evidence type="ECO:0000313" key="5">
    <source>
        <dbReference type="EMBL" id="GLH95924.1"/>
    </source>
</evidence>
<evidence type="ECO:0000256" key="1">
    <source>
        <dbReference type="ARBA" id="ARBA00023015"/>
    </source>
</evidence>